<dbReference type="OrthoDB" id="2294590at2"/>
<reference evidence="2 3" key="1">
    <citation type="submission" date="2018-06" db="EMBL/GenBank/DDBJ databases">
        <authorList>
            <consortium name="Pathogen Informatics"/>
            <person name="Doyle S."/>
        </authorList>
    </citation>
    <scope>NUCLEOTIDE SEQUENCE [LARGE SCALE GENOMIC DNA]</scope>
    <source>
        <strain evidence="2 3">NCTC12224</strain>
    </source>
</reference>
<evidence type="ECO:0000256" key="1">
    <source>
        <dbReference type="SAM" id="Phobius"/>
    </source>
</evidence>
<dbReference type="InterPro" id="IPR009339">
    <property type="entry name" value="DUF998"/>
</dbReference>
<keyword evidence="3" id="KW-1185">Reference proteome</keyword>
<feature type="transmembrane region" description="Helical" evidence="1">
    <location>
        <begin position="125"/>
        <end position="150"/>
    </location>
</feature>
<dbReference type="Proteomes" id="UP000254924">
    <property type="component" value="Unassembled WGS sequence"/>
</dbReference>
<feature type="transmembrane region" description="Helical" evidence="1">
    <location>
        <begin position="7"/>
        <end position="28"/>
    </location>
</feature>
<dbReference type="AlphaFoldDB" id="A0A380K8H1"/>
<dbReference type="Pfam" id="PF06197">
    <property type="entry name" value="DUF998"/>
    <property type="match status" value="1"/>
</dbReference>
<proteinExistence type="predicted"/>
<keyword evidence="1" id="KW-1133">Transmembrane helix</keyword>
<protein>
    <submittedName>
        <fullName evidence="2">Protein of uncharacterized function (DUF998)</fullName>
    </submittedName>
</protein>
<feature type="transmembrane region" description="Helical" evidence="1">
    <location>
        <begin position="73"/>
        <end position="92"/>
    </location>
</feature>
<organism evidence="2 3">
    <name type="scientific">Streptococcus hyointestinalis</name>
    <dbReference type="NCBI Taxonomy" id="1337"/>
    <lineage>
        <taxon>Bacteria</taxon>
        <taxon>Bacillati</taxon>
        <taxon>Bacillota</taxon>
        <taxon>Bacilli</taxon>
        <taxon>Lactobacillales</taxon>
        <taxon>Streptococcaceae</taxon>
        <taxon>Streptococcus</taxon>
    </lineage>
</organism>
<dbReference type="GeneID" id="78356593"/>
<accession>A0A380K8H1</accession>
<gene>
    <name evidence="2" type="ORF">NCTC12224_01267</name>
</gene>
<dbReference type="EMBL" id="UHFN01000007">
    <property type="protein sequence ID" value="SUN60984.1"/>
    <property type="molecule type" value="Genomic_DNA"/>
</dbReference>
<evidence type="ECO:0000313" key="3">
    <source>
        <dbReference type="Proteomes" id="UP000254924"/>
    </source>
</evidence>
<feature type="transmembrane region" description="Helical" evidence="1">
    <location>
        <begin position="157"/>
        <end position="176"/>
    </location>
</feature>
<feature type="transmembrane region" description="Helical" evidence="1">
    <location>
        <begin position="99"/>
        <end position="119"/>
    </location>
</feature>
<name>A0A380K8H1_9STRE</name>
<sequence length="216" mass="24111">MKNISKNVYAGGIVLSASGILFLVLEFLTANTWKNPAYNYATYWMSDLGVPIQTEVNGHIVNSPWYALMNLNFVTWGLMLIVGFLLILPLFDKKVSRRVIPLTIIYAFGPIIIGTFPGYEFSLQFMHPIGALLAVIGGGLHALTTGIYLGQKLNNRWYRIVSIVLAVIAMTGLFFTLTQAYPESIQGIVERICIYPIVIWPVITGFILLKNGQYTE</sequence>
<keyword evidence="1" id="KW-0472">Membrane</keyword>
<dbReference type="RefSeq" id="WP_115269129.1">
    <property type="nucleotide sequence ID" value="NZ_JBNPNB010000075.1"/>
</dbReference>
<feature type="transmembrane region" description="Helical" evidence="1">
    <location>
        <begin position="188"/>
        <end position="209"/>
    </location>
</feature>
<keyword evidence="1" id="KW-0812">Transmembrane</keyword>
<evidence type="ECO:0000313" key="2">
    <source>
        <dbReference type="EMBL" id="SUN60984.1"/>
    </source>
</evidence>